<keyword evidence="8" id="KW-1185">Reference proteome</keyword>
<gene>
    <name evidence="7" type="ORF">SmJEL517_g01985</name>
</gene>
<dbReference type="Proteomes" id="UP000319731">
    <property type="component" value="Unassembled WGS sequence"/>
</dbReference>
<organism evidence="7 8">
    <name type="scientific">Synchytrium microbalum</name>
    <dbReference type="NCBI Taxonomy" id="1806994"/>
    <lineage>
        <taxon>Eukaryota</taxon>
        <taxon>Fungi</taxon>
        <taxon>Fungi incertae sedis</taxon>
        <taxon>Chytridiomycota</taxon>
        <taxon>Chytridiomycota incertae sedis</taxon>
        <taxon>Chytridiomycetes</taxon>
        <taxon>Synchytriales</taxon>
        <taxon>Synchytriaceae</taxon>
        <taxon>Synchytrium</taxon>
    </lineage>
</organism>
<dbReference type="GeneID" id="42003210"/>
<dbReference type="FunFam" id="1.20.5.2950:FF:000001">
    <property type="entry name" value="V-type proton ATPase subunit G"/>
    <property type="match status" value="1"/>
</dbReference>
<name>A0A507C2A2_9FUNG</name>
<protein>
    <recommendedName>
        <fullName evidence="5">V-type proton ATPase subunit G</fullName>
    </recommendedName>
</protein>
<dbReference type="GO" id="GO:0000221">
    <property type="term" value="C:vacuolar proton-transporting V-type ATPase, V1 domain"/>
    <property type="evidence" value="ECO:0007669"/>
    <property type="project" value="TreeGrafter"/>
</dbReference>
<feature type="coiled-coil region" evidence="6">
    <location>
        <begin position="8"/>
        <end position="58"/>
    </location>
</feature>
<dbReference type="AlphaFoldDB" id="A0A507C2A2"/>
<keyword evidence="6" id="KW-0175">Coiled coil</keyword>
<dbReference type="PANTHER" id="PTHR12713:SF11">
    <property type="entry name" value="V-TYPE PROTON ATPASE SUBUNIT G"/>
    <property type="match status" value="1"/>
</dbReference>
<evidence type="ECO:0000256" key="3">
    <source>
        <dbReference type="ARBA" id="ARBA00022781"/>
    </source>
</evidence>
<dbReference type="STRING" id="1806994.A0A507C2A2"/>
<evidence type="ECO:0000313" key="8">
    <source>
        <dbReference type="Proteomes" id="UP000319731"/>
    </source>
</evidence>
<comment type="function">
    <text evidence="5">Subunit of the V1 complex of vacuolar(H+)-ATPase (V-ATPase), a multisubunit enzyme composed of a peripheral complex (V1) that hydrolyzes ATP and a membrane integral complex (V0) that translocates protons. V-ATPase is responsible for acidifying and maintaining the pH of intracellular compartments and in some cell types, is targeted to the plasma membrane, where it is responsible for acidifying the extracellular environment.</text>
</comment>
<dbReference type="NCBIfam" id="TIGR01147">
    <property type="entry name" value="V_ATP_synt_G"/>
    <property type="match status" value="1"/>
</dbReference>
<dbReference type="GO" id="GO:0046961">
    <property type="term" value="F:proton-transporting ATPase activity, rotational mechanism"/>
    <property type="evidence" value="ECO:0007669"/>
    <property type="project" value="InterPro"/>
</dbReference>
<dbReference type="RefSeq" id="XP_031026072.1">
    <property type="nucleotide sequence ID" value="XM_031167913.1"/>
</dbReference>
<proteinExistence type="inferred from homology"/>
<comment type="similarity">
    <text evidence="1 5">Belongs to the V-ATPase G subunit family.</text>
</comment>
<keyword evidence="3 5" id="KW-0375">Hydrogen ion transport</keyword>
<sequence length="117" mass="12674">MATGIQTLLEAEKEAAKIVAKARQYRTQRLKDARSEAVKEIEALKAEKNAEFVNFEKQYGGSSDEAVSKVNAETEVALKGIQDSLRQSKDAVIAKLLSATATVKPEVHANLKFAGAL</sequence>
<comment type="subunit">
    <text evidence="5">V-ATPase is a heteromultimeric enzyme made up of two complexes: the ATP-hydrolytic V1 complex and the proton translocation V0 complex.</text>
</comment>
<dbReference type="InterPro" id="IPR005124">
    <property type="entry name" value="V-ATPase_G"/>
</dbReference>
<reference evidence="7 8" key="1">
    <citation type="journal article" date="2019" name="Sci. Rep.">
        <title>Comparative genomics of chytrid fungi reveal insights into the obligate biotrophic and pathogenic lifestyle of Synchytrium endobioticum.</title>
        <authorList>
            <person name="van de Vossenberg B.T.L.H."/>
            <person name="Warris S."/>
            <person name="Nguyen H.D.T."/>
            <person name="van Gent-Pelzer M.P.E."/>
            <person name="Joly D.L."/>
            <person name="van de Geest H.C."/>
            <person name="Bonants P.J.M."/>
            <person name="Smith D.S."/>
            <person name="Levesque C.A."/>
            <person name="van der Lee T.A.J."/>
        </authorList>
    </citation>
    <scope>NUCLEOTIDE SEQUENCE [LARGE SCALE GENOMIC DNA]</scope>
    <source>
        <strain evidence="7 8">JEL517</strain>
    </source>
</reference>
<dbReference type="OrthoDB" id="250802at2759"/>
<dbReference type="GO" id="GO:0016887">
    <property type="term" value="F:ATP hydrolysis activity"/>
    <property type="evidence" value="ECO:0007669"/>
    <property type="project" value="TreeGrafter"/>
</dbReference>
<dbReference type="Pfam" id="PF03179">
    <property type="entry name" value="V-ATPase_G"/>
    <property type="match status" value="1"/>
</dbReference>
<evidence type="ECO:0000256" key="1">
    <source>
        <dbReference type="ARBA" id="ARBA00010066"/>
    </source>
</evidence>
<comment type="caution">
    <text evidence="7">The sequence shown here is derived from an EMBL/GenBank/DDBJ whole genome shotgun (WGS) entry which is preliminary data.</text>
</comment>
<evidence type="ECO:0000256" key="4">
    <source>
        <dbReference type="ARBA" id="ARBA00023065"/>
    </source>
</evidence>
<dbReference type="PANTHER" id="PTHR12713">
    <property type="entry name" value="VACUOLAR ATP SYNTHASE SUBUNIT G"/>
    <property type="match status" value="1"/>
</dbReference>
<evidence type="ECO:0000256" key="2">
    <source>
        <dbReference type="ARBA" id="ARBA00022448"/>
    </source>
</evidence>
<evidence type="ECO:0000256" key="6">
    <source>
        <dbReference type="SAM" id="Coils"/>
    </source>
</evidence>
<evidence type="ECO:0000313" key="7">
    <source>
        <dbReference type="EMBL" id="TPX35640.1"/>
    </source>
</evidence>
<accession>A0A507C2A2</accession>
<keyword evidence="2 5" id="KW-0813">Transport</keyword>
<keyword evidence="4 5" id="KW-0406">Ion transport</keyword>
<dbReference type="EMBL" id="QEAO01000007">
    <property type="protein sequence ID" value="TPX35640.1"/>
    <property type="molecule type" value="Genomic_DNA"/>
</dbReference>
<dbReference type="Gene3D" id="1.20.5.2950">
    <property type="match status" value="1"/>
</dbReference>
<evidence type="ECO:0000256" key="5">
    <source>
        <dbReference type="RuleBase" id="RU364019"/>
    </source>
</evidence>